<feature type="domain" description="Protochlamydia outer membrane protein" evidence="1">
    <location>
        <begin position="33"/>
        <end position="293"/>
    </location>
</feature>
<reference evidence="2 3" key="1">
    <citation type="journal article" date="2014" name="Genome Announc.">
        <title>Draft Genome Sequences of Marine Flavobacterium Algibacter lectus Strains SS8 and NR4.</title>
        <authorList>
            <person name="Takatani N."/>
            <person name="Nakanishi M."/>
            <person name="Meirelles P."/>
            <person name="Mino S."/>
            <person name="Suda W."/>
            <person name="Oshima K."/>
            <person name="Hattori M."/>
            <person name="Ohkuma M."/>
            <person name="Hosokawa M."/>
            <person name="Miyashita K."/>
            <person name="Thompson F.L."/>
            <person name="Niwa A."/>
            <person name="Sawabe T."/>
            <person name="Sawabe T."/>
        </authorList>
    </citation>
    <scope>NUCLEOTIDE SEQUENCE [LARGE SCALE GENOMIC DNA]</scope>
    <source>
        <strain evidence="3">JCM19274</strain>
    </source>
</reference>
<dbReference type="EMBL" id="BBNU01000001">
    <property type="protein sequence ID" value="GAL77261.1"/>
    <property type="molecule type" value="Genomic_DNA"/>
</dbReference>
<organism evidence="2 3">
    <name type="scientific">Algibacter lectus</name>
    <dbReference type="NCBI Taxonomy" id="221126"/>
    <lineage>
        <taxon>Bacteria</taxon>
        <taxon>Pseudomonadati</taxon>
        <taxon>Bacteroidota</taxon>
        <taxon>Flavobacteriia</taxon>
        <taxon>Flavobacteriales</taxon>
        <taxon>Flavobacteriaceae</taxon>
        <taxon>Algibacter</taxon>
    </lineage>
</organism>
<sequence length="294" mass="33029">MKIVIFPICFLLLLYGNLYSQTKGKRLSLEAGTAYNTNDFNWSIAGNLEGSSPNILSELKFNKIKSLGYYLKSNYTTLTYLKFFAFFQQNKVINGNGSDIDYKDDNRTNPTFENNFISNKGDFVSFKGGIGTPIRLSTKINITAALFYYLTKQKFYLLSNEIQDLRSTYKANMQGVEISMKGDIQLNKIIYSSLILNYHLVNYKAEANWNLIDIFQQPLSFSHISNGTGFGVSVLLGCNMSKMFSIVVSGSLNTTTIKKGTDISYLITENEISTQFNGAKSILYGLSLGIRTSF</sequence>
<evidence type="ECO:0000313" key="3">
    <source>
        <dbReference type="Proteomes" id="UP000029643"/>
    </source>
</evidence>
<dbReference type="Gene3D" id="2.40.128.90">
    <property type="entry name" value="OMPT-like"/>
    <property type="match status" value="1"/>
</dbReference>
<protein>
    <recommendedName>
        <fullName evidence="1">Protochlamydia outer membrane protein domain-containing protein</fullName>
    </recommendedName>
</protein>
<dbReference type="AlphaFoldDB" id="A0A090WJT6"/>
<proteinExistence type="predicted"/>
<dbReference type="Pfam" id="PF17251">
    <property type="entry name" value="Pom"/>
    <property type="match status" value="1"/>
</dbReference>
<dbReference type="InterPro" id="IPR035163">
    <property type="entry name" value="Pom"/>
</dbReference>
<dbReference type="Proteomes" id="UP000029643">
    <property type="component" value="Unassembled WGS sequence"/>
</dbReference>
<evidence type="ECO:0000259" key="1">
    <source>
        <dbReference type="Pfam" id="PF17251"/>
    </source>
</evidence>
<comment type="caution">
    <text evidence="2">The sequence shown here is derived from an EMBL/GenBank/DDBJ whole genome shotgun (WGS) entry which is preliminary data.</text>
</comment>
<evidence type="ECO:0000313" key="2">
    <source>
        <dbReference type="EMBL" id="GAL77261.1"/>
    </source>
</evidence>
<name>A0A090WJT6_9FLAO</name>
<accession>A0A090WJT6</accession>
<dbReference type="InterPro" id="IPR053724">
    <property type="entry name" value="OMP_A26_sf"/>
</dbReference>
<gene>
    <name evidence="2" type="ORF">JCM19274_4974</name>
</gene>